<organism evidence="3 4">
    <name type="scientific">Streptomyces yaizuensis</name>
    <dbReference type="NCBI Taxonomy" id="2989713"/>
    <lineage>
        <taxon>Bacteria</taxon>
        <taxon>Bacillati</taxon>
        <taxon>Actinomycetota</taxon>
        <taxon>Actinomycetes</taxon>
        <taxon>Kitasatosporales</taxon>
        <taxon>Streptomycetaceae</taxon>
        <taxon>Streptomyces</taxon>
    </lineage>
</organism>
<dbReference type="InterPro" id="IPR001128">
    <property type="entry name" value="Cyt_P450"/>
</dbReference>
<feature type="region of interest" description="Disordered" evidence="2">
    <location>
        <begin position="1"/>
        <end position="33"/>
    </location>
</feature>
<dbReference type="PRINTS" id="PR00359">
    <property type="entry name" value="BP450"/>
</dbReference>
<dbReference type="Proteomes" id="UP001291653">
    <property type="component" value="Unassembled WGS sequence"/>
</dbReference>
<dbReference type="Pfam" id="PF00067">
    <property type="entry name" value="p450"/>
    <property type="match status" value="1"/>
</dbReference>
<comment type="caution">
    <text evidence="3">The sequence shown here is derived from an EMBL/GenBank/DDBJ whole genome shotgun (WGS) entry which is preliminary data.</text>
</comment>
<evidence type="ECO:0000256" key="1">
    <source>
        <dbReference type="ARBA" id="ARBA00010617"/>
    </source>
</evidence>
<dbReference type="RefSeq" id="WP_323447343.1">
    <property type="nucleotide sequence ID" value="NZ_BSBI01000004.1"/>
</dbReference>
<protein>
    <submittedName>
        <fullName evidence="3">Cytochrome P450</fullName>
    </submittedName>
</protein>
<keyword evidence="4" id="KW-1185">Reference proteome</keyword>
<feature type="compositionally biased region" description="Pro residues" evidence="2">
    <location>
        <begin position="17"/>
        <end position="33"/>
    </location>
</feature>
<comment type="similarity">
    <text evidence="1">Belongs to the cytochrome P450 family.</text>
</comment>
<dbReference type="EMBL" id="BSBI01000004">
    <property type="protein sequence ID" value="GLF95302.1"/>
    <property type="molecule type" value="Genomic_DNA"/>
</dbReference>
<reference evidence="3 4" key="1">
    <citation type="submission" date="2022-10" db="EMBL/GenBank/DDBJ databases">
        <title>Draft genome sequence of Streptomyces sp. YSPA8.</title>
        <authorList>
            <person name="Moriuchi R."/>
            <person name="Dohra H."/>
            <person name="Yamamura H."/>
            <person name="Kodani S."/>
        </authorList>
    </citation>
    <scope>NUCLEOTIDE SEQUENCE [LARGE SCALE GENOMIC DNA]</scope>
    <source>
        <strain evidence="3 4">YSPA8</strain>
    </source>
</reference>
<dbReference type="CDD" id="cd11030">
    <property type="entry name" value="CYP105-like"/>
    <property type="match status" value="1"/>
</dbReference>
<name>A0ABQ5NYK3_9ACTN</name>
<gene>
    <name evidence="3" type="ORF">SYYSPA8_13415</name>
</gene>
<dbReference type="SUPFAM" id="SSF48264">
    <property type="entry name" value="Cytochrome P450"/>
    <property type="match status" value="1"/>
</dbReference>
<accession>A0ABQ5NYK3</accession>
<dbReference type="PANTHER" id="PTHR46696:SF1">
    <property type="entry name" value="CYTOCHROME P450 YJIB-RELATED"/>
    <property type="match status" value="1"/>
</dbReference>
<dbReference type="PANTHER" id="PTHR46696">
    <property type="entry name" value="P450, PUTATIVE (EUROFUNG)-RELATED"/>
    <property type="match status" value="1"/>
</dbReference>
<dbReference type="InterPro" id="IPR002397">
    <property type="entry name" value="Cyt_P450_B"/>
</dbReference>
<dbReference type="InterPro" id="IPR036396">
    <property type="entry name" value="Cyt_P450_sf"/>
</dbReference>
<evidence type="ECO:0000313" key="3">
    <source>
        <dbReference type="EMBL" id="GLF95302.1"/>
    </source>
</evidence>
<proteinExistence type="inferred from homology"/>
<sequence>MTDDDAAHPADAGPSAPSYPLPKDPARPLDPPPAYRALRASDPITRVRAWDGSSPWLITRYEDARRAHLDRRLVADVKAPGYPHISASSRVRGEGVVPFPFTPPEQYAARRALYLKEFHPGRVAELRPFVQRVTDERIDAMLAGKRPADLLRDLALPLATQTVCELLGMSSADRDALHRLSRTVASRTAPAQEVARALTALEAHFHALVADRRDGRDGLIGRIVRDHVRTGELDEHDAAADLMILFFAGHGPTAYMIAAGAVALLRHPRQIGVLTGTDDERAHAVAIHELLRYVTVSHNARQRVATESLELGGQLIRAGEGVLIQTDSANRDERRFPHPDRLDLGRAEAPRHLSLGLGRGHCVGHALAHLELDVTFTTLFRRIPGLRLATGLAEVPFIPDENLLGVAELPATWPG</sequence>
<evidence type="ECO:0000256" key="2">
    <source>
        <dbReference type="SAM" id="MobiDB-lite"/>
    </source>
</evidence>
<dbReference type="Gene3D" id="1.10.630.10">
    <property type="entry name" value="Cytochrome P450"/>
    <property type="match status" value="1"/>
</dbReference>
<evidence type="ECO:0000313" key="4">
    <source>
        <dbReference type="Proteomes" id="UP001291653"/>
    </source>
</evidence>